<organism evidence="2 3">
    <name type="scientific">Calothrix parasitica NIES-267</name>
    <dbReference type="NCBI Taxonomy" id="1973488"/>
    <lineage>
        <taxon>Bacteria</taxon>
        <taxon>Bacillati</taxon>
        <taxon>Cyanobacteriota</taxon>
        <taxon>Cyanophyceae</taxon>
        <taxon>Nostocales</taxon>
        <taxon>Calotrichaceae</taxon>
        <taxon>Calothrix</taxon>
    </lineage>
</organism>
<dbReference type="InterPro" id="IPR054836">
    <property type="entry name" value="Tn5_transposase"/>
</dbReference>
<reference evidence="2 3" key="1">
    <citation type="submission" date="2017-06" db="EMBL/GenBank/DDBJ databases">
        <title>Genome sequencing of cyanobaciteial culture collection at National Institute for Environmental Studies (NIES).</title>
        <authorList>
            <person name="Hirose Y."/>
            <person name="Shimura Y."/>
            <person name="Fujisawa T."/>
            <person name="Nakamura Y."/>
            <person name="Kawachi M."/>
        </authorList>
    </citation>
    <scope>NUCLEOTIDE SEQUENCE [LARGE SCALE GENOMIC DNA]</scope>
    <source>
        <strain evidence="2 3">NIES-267</strain>
    </source>
</reference>
<keyword evidence="3" id="KW-1185">Reference proteome</keyword>
<dbReference type="InterPro" id="IPR003201">
    <property type="entry name" value="Transposase_Tn5"/>
</dbReference>
<dbReference type="Pfam" id="PF02281">
    <property type="entry name" value="Dimer_Tnp_Tn5"/>
    <property type="match status" value="1"/>
</dbReference>
<sequence length="179" mass="20693">MQLQVILASEENPPADVKAINWLLLTTQQINDFDSTARCVECYTYRWLIERYHYVLKSGCGIEKLQLETAKRIHMALATYSIITWRLLWLTYQSRFNPSIPCDVVLETHEWQSLCATINKNPLPPPQPPSLKQAVRMIAKLGGFLCRKSDGEPGLKTIWRGLRRLHDIAQTWKLIKSKT</sequence>
<dbReference type="PANTHER" id="PTHR37319:SF1">
    <property type="entry name" value="TRANSPOSASE TN5 DIMERISATION DOMAIN-CONTAINING PROTEIN"/>
    <property type="match status" value="1"/>
</dbReference>
<dbReference type="Gene3D" id="3.90.350.10">
    <property type="entry name" value="Transposase Inhibitor Protein From Tn5, Chain A, domain 1"/>
    <property type="match status" value="1"/>
</dbReference>
<dbReference type="NCBIfam" id="NF033590">
    <property type="entry name" value="transpos_IS4_3"/>
    <property type="match status" value="1"/>
</dbReference>
<dbReference type="OrthoDB" id="139608at2"/>
<dbReference type="Proteomes" id="UP000218418">
    <property type="component" value="Chromosome"/>
</dbReference>
<dbReference type="InterPro" id="IPR047768">
    <property type="entry name" value="Tn5p-like"/>
</dbReference>
<accession>A0A1Z4LWY2</accession>
<gene>
    <name evidence="2" type="ORF">NIES267_52570</name>
</gene>
<dbReference type="InterPro" id="IPR012337">
    <property type="entry name" value="RNaseH-like_sf"/>
</dbReference>
<feature type="domain" description="Transposase Tn5 dimerisation" evidence="1">
    <location>
        <begin position="82"/>
        <end position="166"/>
    </location>
</feature>
<dbReference type="Gene3D" id="1.10.740.10">
    <property type="entry name" value="Transferase Inhibitor Protein From Tn5, Chain"/>
    <property type="match status" value="1"/>
</dbReference>
<dbReference type="AlphaFoldDB" id="A0A1Z4LWY2"/>
<dbReference type="InterPro" id="IPR014737">
    <property type="entry name" value="Transposase_Tn5-like_C"/>
</dbReference>
<evidence type="ECO:0000313" key="3">
    <source>
        <dbReference type="Proteomes" id="UP000218418"/>
    </source>
</evidence>
<evidence type="ECO:0000313" key="2">
    <source>
        <dbReference type="EMBL" id="BAY85756.1"/>
    </source>
</evidence>
<protein>
    <submittedName>
        <fullName evidence="2">Transposase</fullName>
    </submittedName>
</protein>
<dbReference type="PANTHER" id="PTHR37319">
    <property type="entry name" value="TRANSPOSASE"/>
    <property type="match status" value="1"/>
</dbReference>
<dbReference type="SUPFAM" id="SSF53098">
    <property type="entry name" value="Ribonuclease H-like"/>
    <property type="match status" value="1"/>
</dbReference>
<dbReference type="EMBL" id="AP018227">
    <property type="protein sequence ID" value="BAY85756.1"/>
    <property type="molecule type" value="Genomic_DNA"/>
</dbReference>
<proteinExistence type="predicted"/>
<evidence type="ECO:0000259" key="1">
    <source>
        <dbReference type="Pfam" id="PF02281"/>
    </source>
</evidence>
<name>A0A1Z4LWY2_9CYAN</name>